<dbReference type="SUPFAM" id="SSF46894">
    <property type="entry name" value="C-terminal effector domain of the bipartite response regulators"/>
    <property type="match status" value="1"/>
</dbReference>
<reference evidence="7 8" key="1">
    <citation type="journal article" date="2019" name="Microbiol. Resour. Announc.">
        <title>Draft Genome Sequences of Type Strains of Gordonibacter faecihominis, Paraeggerthella hongkongensis, Parvibacter caecicola,Slackia equolifaciens, Slackia faecicanis, and Slackia isoflavoniconvertens.</title>
        <authorList>
            <person name="Danylec N."/>
            <person name="Stoll D.A."/>
            <person name="Dotsch A."/>
            <person name="Huch M."/>
        </authorList>
    </citation>
    <scope>NUCLEOTIDE SEQUENCE [LARGE SCALE GENOMIC DNA]</scope>
    <source>
        <strain evidence="7 8">DSM 18785</strain>
    </source>
</reference>
<feature type="transmembrane region" description="Helical" evidence="5">
    <location>
        <begin position="298"/>
        <end position="316"/>
    </location>
</feature>
<evidence type="ECO:0000313" key="7">
    <source>
        <dbReference type="EMBL" id="RNL38641.1"/>
    </source>
</evidence>
<feature type="transmembrane region" description="Helical" evidence="5">
    <location>
        <begin position="23"/>
        <end position="43"/>
    </location>
</feature>
<feature type="transmembrane region" description="Helical" evidence="5">
    <location>
        <begin position="352"/>
        <end position="374"/>
    </location>
</feature>
<feature type="transmembrane region" description="Helical" evidence="5">
    <location>
        <begin position="225"/>
        <end position="253"/>
    </location>
</feature>
<keyword evidence="5" id="KW-0812">Transmembrane</keyword>
<keyword evidence="2" id="KW-0238">DNA-binding</keyword>
<dbReference type="GO" id="GO:0003677">
    <property type="term" value="F:DNA binding"/>
    <property type="evidence" value="ECO:0007669"/>
    <property type="project" value="UniProtKB-KW"/>
</dbReference>
<evidence type="ECO:0000313" key="8">
    <source>
        <dbReference type="Proteomes" id="UP000278327"/>
    </source>
</evidence>
<protein>
    <recommendedName>
        <fullName evidence="6">HTH luxR-type domain-containing protein</fullName>
    </recommendedName>
</protein>
<dbReference type="SMART" id="SM00421">
    <property type="entry name" value="HTH_LUXR"/>
    <property type="match status" value="1"/>
</dbReference>
<dbReference type="GO" id="GO:0006355">
    <property type="term" value="P:regulation of DNA-templated transcription"/>
    <property type="evidence" value="ECO:0007669"/>
    <property type="project" value="InterPro"/>
</dbReference>
<evidence type="ECO:0000256" key="4">
    <source>
        <dbReference type="SAM" id="MobiDB-lite"/>
    </source>
</evidence>
<keyword evidence="5" id="KW-1133">Transmembrane helix</keyword>
<feature type="transmembrane region" description="Helical" evidence="5">
    <location>
        <begin position="156"/>
        <end position="178"/>
    </location>
</feature>
<feature type="transmembrane region" description="Helical" evidence="5">
    <location>
        <begin position="122"/>
        <end position="144"/>
    </location>
</feature>
<dbReference type="InterPro" id="IPR016032">
    <property type="entry name" value="Sig_transdc_resp-reg_C-effctor"/>
</dbReference>
<dbReference type="PRINTS" id="PR00038">
    <property type="entry name" value="HTHLUXR"/>
</dbReference>
<dbReference type="InterPro" id="IPR000792">
    <property type="entry name" value="Tscrpt_reg_LuxR_C"/>
</dbReference>
<evidence type="ECO:0000256" key="1">
    <source>
        <dbReference type="ARBA" id="ARBA00023015"/>
    </source>
</evidence>
<feature type="transmembrane region" description="Helical" evidence="5">
    <location>
        <begin position="55"/>
        <end position="77"/>
    </location>
</feature>
<dbReference type="AlphaFoldDB" id="A0A3N0AUR7"/>
<dbReference type="Proteomes" id="UP000278327">
    <property type="component" value="Unassembled WGS sequence"/>
</dbReference>
<dbReference type="InterPro" id="IPR036388">
    <property type="entry name" value="WH-like_DNA-bd_sf"/>
</dbReference>
<accession>A0A3N0AUR7</accession>
<feature type="domain" description="HTH luxR-type" evidence="6">
    <location>
        <begin position="490"/>
        <end position="555"/>
    </location>
</feature>
<keyword evidence="8" id="KW-1185">Reference proteome</keyword>
<dbReference type="EMBL" id="QICA01000005">
    <property type="protein sequence ID" value="RNL38641.1"/>
    <property type="molecule type" value="Genomic_DNA"/>
</dbReference>
<dbReference type="Pfam" id="PF00196">
    <property type="entry name" value="GerE"/>
    <property type="match status" value="1"/>
</dbReference>
<feature type="transmembrane region" description="Helical" evidence="5">
    <location>
        <begin position="386"/>
        <end position="408"/>
    </location>
</feature>
<gene>
    <name evidence="7" type="ORF">DMP10_04090</name>
</gene>
<organism evidence="7 8">
    <name type="scientific">Adlercreutzia equolifaciens subsp. celatus DSM 18785</name>
    <dbReference type="NCBI Taxonomy" id="1121021"/>
    <lineage>
        <taxon>Bacteria</taxon>
        <taxon>Bacillati</taxon>
        <taxon>Actinomycetota</taxon>
        <taxon>Coriobacteriia</taxon>
        <taxon>Eggerthellales</taxon>
        <taxon>Eggerthellaceae</taxon>
        <taxon>Adlercreutzia</taxon>
    </lineage>
</organism>
<feature type="region of interest" description="Disordered" evidence="4">
    <location>
        <begin position="453"/>
        <end position="478"/>
    </location>
</feature>
<keyword evidence="5" id="KW-0472">Membrane</keyword>
<evidence type="ECO:0000256" key="3">
    <source>
        <dbReference type="ARBA" id="ARBA00023163"/>
    </source>
</evidence>
<dbReference type="CDD" id="cd06170">
    <property type="entry name" value="LuxR_C_like"/>
    <property type="match status" value="1"/>
</dbReference>
<feature type="transmembrane region" description="Helical" evidence="5">
    <location>
        <begin position="184"/>
        <end position="204"/>
    </location>
</feature>
<sequence length="557" mass="59414">MKLPHIKVEVEYREEETGAPGKVSPALIVGFGLHWAWVYLFMFNGQYILYPEADSMQLLLSATSGIFHAVALLLYAVFLKQARQLFDTLEHIRRNRVIAAGLVACATLLCMAGNAVPTGPLAALLFVAAGIASGVGSAMLLMSFGVSFSICDLPTIALCTALSIVVSALVFALTLIVSSVVAPVGALLCLVLPFAELLCLNKCSADLVDKLEFAFLTMPVRTASFAARLGVPSIIFGVLLGILRCCALTGPLLDVLLSEGSAENTFAFSTFAASLFACAALIMAMLTLRKSRNFAFRVLVPLIAVLLVTLCTPYGTDGTFRCFALFGSYFMLEACLWVMYADIAQSYRVSAFTTFGFGHGLLSAGSLAGFLMLQPGGLLEAVSAEPMMLALVGLIALTLGVATLPNGAEMRSTLIRGRFCPLLDDQTDLEELMSGEGAANEPSIEEAIAPMPSDKPTVSSAPNAIPEGAIPAAQESPEQKAGRFKRKCAAVADTFLLSRKETEVLFLLAKGRNSAAIQEALYISAGTANTHMRHIYRKLDVHSQHELIDLVESMVVD</sequence>
<dbReference type="PANTHER" id="PTHR44688">
    <property type="entry name" value="DNA-BINDING TRANSCRIPTIONAL ACTIVATOR DEVR_DOSR"/>
    <property type="match status" value="1"/>
</dbReference>
<dbReference type="PROSITE" id="PS50043">
    <property type="entry name" value="HTH_LUXR_2"/>
    <property type="match status" value="1"/>
</dbReference>
<comment type="caution">
    <text evidence="7">The sequence shown here is derived from an EMBL/GenBank/DDBJ whole genome shotgun (WGS) entry which is preliminary data.</text>
</comment>
<keyword evidence="3" id="KW-0804">Transcription</keyword>
<evidence type="ECO:0000256" key="2">
    <source>
        <dbReference type="ARBA" id="ARBA00023125"/>
    </source>
</evidence>
<keyword evidence="1" id="KW-0805">Transcription regulation</keyword>
<feature type="transmembrane region" description="Helical" evidence="5">
    <location>
        <begin position="322"/>
        <end position="340"/>
    </location>
</feature>
<proteinExistence type="predicted"/>
<dbReference type="PANTHER" id="PTHR44688:SF16">
    <property type="entry name" value="DNA-BINDING TRANSCRIPTIONAL ACTIVATOR DEVR_DOSR"/>
    <property type="match status" value="1"/>
</dbReference>
<name>A0A3N0AUR7_9ACTN</name>
<feature type="transmembrane region" description="Helical" evidence="5">
    <location>
        <begin position="97"/>
        <end position="116"/>
    </location>
</feature>
<feature type="transmembrane region" description="Helical" evidence="5">
    <location>
        <begin position="265"/>
        <end position="286"/>
    </location>
</feature>
<evidence type="ECO:0000259" key="6">
    <source>
        <dbReference type="PROSITE" id="PS50043"/>
    </source>
</evidence>
<dbReference type="Gene3D" id="1.10.10.10">
    <property type="entry name" value="Winged helix-like DNA-binding domain superfamily/Winged helix DNA-binding domain"/>
    <property type="match status" value="1"/>
</dbReference>
<evidence type="ECO:0000256" key="5">
    <source>
        <dbReference type="SAM" id="Phobius"/>
    </source>
</evidence>
<dbReference type="RefSeq" id="WP_117283716.1">
    <property type="nucleotide sequence ID" value="NZ_JAMTCE010000004.1"/>
</dbReference>